<evidence type="ECO:0000259" key="14">
    <source>
        <dbReference type="PROSITE" id="PS50001"/>
    </source>
</evidence>
<dbReference type="SUPFAM" id="SSF103657">
    <property type="entry name" value="BAR/IMD domain-like"/>
    <property type="match status" value="1"/>
</dbReference>
<dbReference type="InterPro" id="IPR017441">
    <property type="entry name" value="Protein_kinase_ATP_BS"/>
</dbReference>
<dbReference type="InterPro" id="IPR000980">
    <property type="entry name" value="SH2"/>
</dbReference>
<dbReference type="SMART" id="SM00055">
    <property type="entry name" value="FCH"/>
    <property type="match status" value="1"/>
</dbReference>
<dbReference type="SUPFAM" id="SSF55550">
    <property type="entry name" value="SH2 domain"/>
    <property type="match status" value="1"/>
</dbReference>
<dbReference type="PRINTS" id="PR00109">
    <property type="entry name" value="TYRKINASE"/>
</dbReference>
<dbReference type="AlphaFoldDB" id="A0A8B7NL17"/>
<dbReference type="EC" id="2.7.10.2" evidence="11"/>
<feature type="binding site" evidence="10">
    <location>
        <position position="889"/>
    </location>
    <ligand>
        <name>ATP</name>
        <dbReference type="ChEBI" id="CHEBI:30616"/>
    </ligand>
</feature>
<dbReference type="InterPro" id="IPR020635">
    <property type="entry name" value="Tyr_kinase_cat_dom"/>
</dbReference>
<dbReference type="CTD" id="2241"/>
<evidence type="ECO:0000256" key="4">
    <source>
        <dbReference type="ARBA" id="ARBA00022777"/>
    </source>
</evidence>
<keyword evidence="6 11" id="KW-0829">Tyrosine-protein kinase</keyword>
<feature type="domain" description="Protein kinase" evidence="15">
    <location>
        <begin position="860"/>
        <end position="1115"/>
    </location>
</feature>
<keyword evidence="3 10" id="KW-0547">Nucleotide-binding</keyword>
<keyword evidence="5 10" id="KW-0067">ATP-binding</keyword>
<keyword evidence="2 11" id="KW-0808">Transferase</keyword>
<keyword evidence="8" id="KW-0727">SH2 domain</keyword>
<evidence type="ECO:0000256" key="8">
    <source>
        <dbReference type="PROSITE-ProRule" id="PRU00191"/>
    </source>
</evidence>
<proteinExistence type="inferred from homology"/>
<dbReference type="SMART" id="SM00219">
    <property type="entry name" value="TyrKc"/>
    <property type="match status" value="1"/>
</dbReference>
<dbReference type="Proteomes" id="UP000694843">
    <property type="component" value="Unplaced"/>
</dbReference>
<dbReference type="FunFam" id="1.10.510.10:FF:000212">
    <property type="entry name" value="Tyrosine-protein kinase"/>
    <property type="match status" value="1"/>
</dbReference>
<evidence type="ECO:0000256" key="13">
    <source>
        <dbReference type="SAM" id="MobiDB-lite"/>
    </source>
</evidence>
<evidence type="ECO:0000256" key="12">
    <source>
        <dbReference type="SAM" id="Coils"/>
    </source>
</evidence>
<feature type="region of interest" description="Disordered" evidence="13">
    <location>
        <begin position="647"/>
        <end position="666"/>
    </location>
</feature>
<dbReference type="CDD" id="cd05041">
    <property type="entry name" value="PTKc_Fes_like"/>
    <property type="match status" value="1"/>
</dbReference>
<feature type="domain" description="F-BAR" evidence="16">
    <location>
        <begin position="213"/>
        <end position="476"/>
    </location>
</feature>
<dbReference type="SMART" id="SM00252">
    <property type="entry name" value="SH2"/>
    <property type="match status" value="1"/>
</dbReference>
<feature type="coiled-coil region" evidence="12">
    <location>
        <begin position="513"/>
        <end position="561"/>
    </location>
</feature>
<evidence type="ECO:0000313" key="18">
    <source>
        <dbReference type="RefSeq" id="XP_018014358.1"/>
    </source>
</evidence>
<evidence type="ECO:0000313" key="17">
    <source>
        <dbReference type="Proteomes" id="UP000694843"/>
    </source>
</evidence>
<dbReference type="PROSITE" id="PS51741">
    <property type="entry name" value="F_BAR"/>
    <property type="match status" value="1"/>
</dbReference>
<dbReference type="InterPro" id="IPR011009">
    <property type="entry name" value="Kinase-like_dom_sf"/>
</dbReference>
<feature type="region of interest" description="Disordered" evidence="13">
    <location>
        <begin position="109"/>
        <end position="135"/>
    </location>
</feature>
<dbReference type="InterPro" id="IPR027267">
    <property type="entry name" value="AH/BAR_dom_sf"/>
</dbReference>
<evidence type="ECO:0000256" key="2">
    <source>
        <dbReference type="ARBA" id="ARBA00022679"/>
    </source>
</evidence>
<evidence type="ECO:0000256" key="7">
    <source>
        <dbReference type="ARBA" id="ARBA00051245"/>
    </source>
</evidence>
<dbReference type="SUPFAM" id="SSF56112">
    <property type="entry name" value="Protein kinase-like (PK-like)"/>
    <property type="match status" value="1"/>
</dbReference>
<evidence type="ECO:0000256" key="3">
    <source>
        <dbReference type="ARBA" id="ARBA00022741"/>
    </source>
</evidence>
<dbReference type="InterPro" id="IPR000719">
    <property type="entry name" value="Prot_kinase_dom"/>
</dbReference>
<dbReference type="OrthoDB" id="546826at2759"/>
<evidence type="ECO:0000256" key="11">
    <source>
        <dbReference type="RuleBase" id="RU362096"/>
    </source>
</evidence>
<evidence type="ECO:0000259" key="15">
    <source>
        <dbReference type="PROSITE" id="PS50011"/>
    </source>
</evidence>
<gene>
    <name evidence="18" type="primary">LOC108671341</name>
</gene>
<evidence type="ECO:0000256" key="6">
    <source>
        <dbReference type="ARBA" id="ARBA00023137"/>
    </source>
</evidence>
<dbReference type="InterPro" id="IPR008266">
    <property type="entry name" value="Tyr_kinase_AS"/>
</dbReference>
<organism evidence="17 18">
    <name type="scientific">Hyalella azteca</name>
    <name type="common">Amphipod</name>
    <dbReference type="NCBI Taxonomy" id="294128"/>
    <lineage>
        <taxon>Eukaryota</taxon>
        <taxon>Metazoa</taxon>
        <taxon>Ecdysozoa</taxon>
        <taxon>Arthropoda</taxon>
        <taxon>Crustacea</taxon>
        <taxon>Multicrustacea</taxon>
        <taxon>Malacostraca</taxon>
        <taxon>Eumalacostraca</taxon>
        <taxon>Peracarida</taxon>
        <taxon>Amphipoda</taxon>
        <taxon>Senticaudata</taxon>
        <taxon>Talitrida</taxon>
        <taxon>Talitroidea</taxon>
        <taxon>Hyalellidae</taxon>
        <taxon>Hyalella</taxon>
    </lineage>
</organism>
<dbReference type="GO" id="GO:0002009">
    <property type="term" value="P:morphogenesis of an epithelium"/>
    <property type="evidence" value="ECO:0007669"/>
    <property type="project" value="UniProtKB-ARBA"/>
</dbReference>
<dbReference type="CDD" id="cd10361">
    <property type="entry name" value="SH2_Fps_family"/>
    <property type="match status" value="1"/>
</dbReference>
<dbReference type="Gene3D" id="1.20.1270.60">
    <property type="entry name" value="Arfaptin homology (AH) domain/BAR domain"/>
    <property type="match status" value="1"/>
</dbReference>
<dbReference type="InterPro" id="IPR001060">
    <property type="entry name" value="FCH_dom"/>
</dbReference>
<reference evidence="18" key="1">
    <citation type="submission" date="2025-08" db="UniProtKB">
        <authorList>
            <consortium name="RefSeq"/>
        </authorList>
    </citation>
    <scope>IDENTIFICATION</scope>
    <source>
        <tissue evidence="18">Whole organism</tissue>
    </source>
</reference>
<protein>
    <recommendedName>
        <fullName evidence="11">Tyrosine-protein kinase</fullName>
        <ecNumber evidence="11">2.7.10.2</ecNumber>
    </recommendedName>
</protein>
<dbReference type="PROSITE" id="PS50001">
    <property type="entry name" value="SH2"/>
    <property type="match status" value="1"/>
</dbReference>
<evidence type="ECO:0000256" key="1">
    <source>
        <dbReference type="ARBA" id="ARBA00022553"/>
    </source>
</evidence>
<evidence type="ECO:0000256" key="9">
    <source>
        <dbReference type="PROSITE-ProRule" id="PRU01077"/>
    </source>
</evidence>
<keyword evidence="4 11" id="KW-0418">Kinase</keyword>
<feature type="compositionally biased region" description="Polar residues" evidence="13">
    <location>
        <begin position="729"/>
        <end position="739"/>
    </location>
</feature>
<dbReference type="RefSeq" id="XP_018014358.1">
    <property type="nucleotide sequence ID" value="XM_018158869.2"/>
</dbReference>
<evidence type="ECO:0000256" key="5">
    <source>
        <dbReference type="ARBA" id="ARBA00022840"/>
    </source>
</evidence>
<dbReference type="InterPro" id="IPR035849">
    <property type="entry name" value="Fes/Fps/Fer_SH2"/>
</dbReference>
<evidence type="ECO:0000259" key="16">
    <source>
        <dbReference type="PROSITE" id="PS51741"/>
    </source>
</evidence>
<dbReference type="Pfam" id="PF07714">
    <property type="entry name" value="PK_Tyr_Ser-Thr"/>
    <property type="match status" value="1"/>
</dbReference>
<comment type="similarity">
    <text evidence="11">Belongs to the protein kinase superfamily. Tyr protein kinase family.</text>
</comment>
<dbReference type="GO" id="GO:0005524">
    <property type="term" value="F:ATP binding"/>
    <property type="evidence" value="ECO:0007669"/>
    <property type="project" value="UniProtKB-UniRule"/>
</dbReference>
<dbReference type="FunFam" id="3.30.200.20:FF:000089">
    <property type="entry name" value="Tyrosine-protein kinase"/>
    <property type="match status" value="1"/>
</dbReference>
<evidence type="ECO:0000256" key="10">
    <source>
        <dbReference type="PROSITE-ProRule" id="PRU10141"/>
    </source>
</evidence>
<dbReference type="PROSITE" id="PS00109">
    <property type="entry name" value="PROTEIN_KINASE_TYR"/>
    <property type="match status" value="1"/>
</dbReference>
<dbReference type="InterPro" id="IPR050198">
    <property type="entry name" value="Non-receptor_tyrosine_kinases"/>
</dbReference>
<dbReference type="FunFam" id="3.30.505.10:FF:000051">
    <property type="entry name" value="Tyrosine-protein kinase"/>
    <property type="match status" value="1"/>
</dbReference>
<keyword evidence="9 12" id="KW-0175">Coiled coil</keyword>
<dbReference type="Gene3D" id="1.10.510.10">
    <property type="entry name" value="Transferase(Phosphotransferase) domain 1"/>
    <property type="match status" value="1"/>
</dbReference>
<accession>A0A8B7NL17</accession>
<dbReference type="OMA" id="QEHYHES"/>
<dbReference type="Pfam" id="PF00017">
    <property type="entry name" value="SH2"/>
    <property type="match status" value="1"/>
</dbReference>
<feature type="compositionally biased region" description="Polar residues" evidence="13">
    <location>
        <begin position="169"/>
        <end position="178"/>
    </location>
</feature>
<dbReference type="GO" id="GO:0004715">
    <property type="term" value="F:non-membrane spanning protein tyrosine kinase activity"/>
    <property type="evidence" value="ECO:0007669"/>
    <property type="project" value="UniProtKB-EC"/>
</dbReference>
<name>A0A8B7NL17_HYAAZ</name>
<sequence length="1118" mass="124787">MKGMATKLQGQSVDDLSAPVNDGAAKFVSNFTKRNYSLKSIFKKKCVNDTDKCKEVLLPRSAFVDSDLLKGNVVNFTFSSETNVKNGENVPNVRSRSVSPLPRKICNDYSSVSHLRPPVENQDELTPDTRGEKSRSRFFTSHLVSDDESTPQTQNLSTTFLEELKISARSGTGTPSSHENPDECDGGGDDLRRKKGRLRGGAASPALGDGARMGFSACLQGPASHAALLGRQDAEVRLLDTMRRVLVARAKCDRDYSTALTHLAHTAAKMDIPDNVLQDSLLHKAWLVMLESLEEWSSLMRHNADVLVLEAVEKLAALITEKRASRKVYCEEHLRITNEVARYQEAVSKAKGHYEQALEHYKGAKAKYEDHYLKSKPGRKLDELKERYQKCCKKLHQLHNEYVLLLNEAADYERDFRTVLLPGLLEYQQTLQEDMVTKWRSILSEVCQLTDTTQGRYAHLQQLISAAVEAVSPTAEYQTFVETNRSTPPDAVVFEFSSSLLGDGVGSLQAGQLAVDSLTVDNLKQRLAELERRLRDVTSEHREKQSLLAQHEAEAANIKKNSAQDVAVASRLPVLKRASDVLRRELSELRCKQSWLENQRQLIDAPLTALGCEEAPQPWQTPSQIIFTNLNGDSISRFNSKSLQSLKSVSKVTASPVRGDNLSVRSRSSAIKDILKKPFHRTRGGQGANSSESPTSTPPTPTRASTEEPAGGAEVPSGSPSSLPKAADVSSSASPTKTNGVGELTLDPERQLEDEPWFHGVLPREEVVRLLREDGDFLVRESTRNDERQVVLSVSWGTHKHFIVQTTPEGHYRFEGPAYPSIQELIIYQHKCGLPVTNKSGAVLRAPIFREHWELNNDDVQLVEKIGRGNFGDVYKARLAGSGLDAAVKTCRVTLPDEQKKKFLQEGRILKQYDHPNIVKFIGICVQKQPIMIVMELVPGGSLLSYVRSNKGKLTEKQMTGMCRDTAAGMAYLESKNCIHRDLAARNCLVGERTIVKISDFGMSREEEEYIVSDGMKQIPIKWTAPEALNFGKYTSLCDVWSYGVLCWEIFSGGEVPYHGYTNTKAREMIDSGYRMLAPPTTPKAMYQLMLDCWQYEPDNRPHFDAILNEVDNIYNSL</sequence>
<keyword evidence="17" id="KW-1185">Reference proteome</keyword>
<dbReference type="PROSITE" id="PS00107">
    <property type="entry name" value="PROTEIN_KINASE_ATP"/>
    <property type="match status" value="1"/>
</dbReference>
<dbReference type="Gene3D" id="3.30.505.10">
    <property type="entry name" value="SH2 domain"/>
    <property type="match status" value="1"/>
</dbReference>
<dbReference type="InterPro" id="IPR036860">
    <property type="entry name" value="SH2_dom_sf"/>
</dbReference>
<dbReference type="GeneID" id="108671341"/>
<feature type="region of interest" description="Disordered" evidence="13">
    <location>
        <begin position="673"/>
        <end position="749"/>
    </location>
</feature>
<dbReference type="PANTHER" id="PTHR24418">
    <property type="entry name" value="TYROSINE-PROTEIN KINASE"/>
    <property type="match status" value="1"/>
</dbReference>
<dbReference type="PROSITE" id="PS50011">
    <property type="entry name" value="PROTEIN_KINASE_DOM"/>
    <property type="match status" value="1"/>
</dbReference>
<feature type="region of interest" description="Disordered" evidence="13">
    <location>
        <begin position="169"/>
        <end position="206"/>
    </location>
</feature>
<dbReference type="KEGG" id="hazt:108671341"/>
<dbReference type="Pfam" id="PF00611">
    <property type="entry name" value="FCH"/>
    <property type="match status" value="1"/>
</dbReference>
<dbReference type="InterPro" id="IPR031160">
    <property type="entry name" value="F_BAR_dom"/>
</dbReference>
<comment type="catalytic activity">
    <reaction evidence="7 11">
        <text>L-tyrosyl-[protein] + ATP = O-phospho-L-tyrosyl-[protein] + ADP + H(+)</text>
        <dbReference type="Rhea" id="RHEA:10596"/>
        <dbReference type="Rhea" id="RHEA-COMP:10136"/>
        <dbReference type="Rhea" id="RHEA-COMP:20101"/>
        <dbReference type="ChEBI" id="CHEBI:15378"/>
        <dbReference type="ChEBI" id="CHEBI:30616"/>
        <dbReference type="ChEBI" id="CHEBI:46858"/>
        <dbReference type="ChEBI" id="CHEBI:61978"/>
        <dbReference type="ChEBI" id="CHEBI:456216"/>
        <dbReference type="EC" id="2.7.10.2"/>
    </reaction>
</comment>
<feature type="coiled-coil region" evidence="12">
    <location>
        <begin position="381"/>
        <end position="415"/>
    </location>
</feature>
<dbReference type="InterPro" id="IPR001245">
    <property type="entry name" value="Ser-Thr/Tyr_kinase_cat_dom"/>
</dbReference>
<feature type="domain" description="SH2" evidence="14">
    <location>
        <begin position="757"/>
        <end position="848"/>
    </location>
</feature>
<keyword evidence="1" id="KW-0597">Phosphoprotein</keyword>